<comment type="caution">
    <text evidence="1">The sequence shown here is derived from an EMBL/GenBank/DDBJ whole genome shotgun (WGS) entry which is preliminary data.</text>
</comment>
<accession>A0A9P8AQY0</accession>
<dbReference type="EMBL" id="MU250540">
    <property type="protein sequence ID" value="KAG7444336.1"/>
    <property type="molecule type" value="Genomic_DNA"/>
</dbReference>
<name>A0A9P8AQY0_9AGAR</name>
<organism evidence="1 2">
    <name type="scientific">Guyanagaster necrorhizus</name>
    <dbReference type="NCBI Taxonomy" id="856835"/>
    <lineage>
        <taxon>Eukaryota</taxon>
        <taxon>Fungi</taxon>
        <taxon>Dikarya</taxon>
        <taxon>Basidiomycota</taxon>
        <taxon>Agaricomycotina</taxon>
        <taxon>Agaricomycetes</taxon>
        <taxon>Agaricomycetidae</taxon>
        <taxon>Agaricales</taxon>
        <taxon>Marasmiineae</taxon>
        <taxon>Physalacriaceae</taxon>
        <taxon>Guyanagaster</taxon>
    </lineage>
</organism>
<reference evidence="1" key="1">
    <citation type="submission" date="2020-11" db="EMBL/GenBank/DDBJ databases">
        <title>Adaptations for nitrogen fixation in a non-lichenized fungal sporocarp promotes dispersal by wood-feeding termites.</title>
        <authorList>
            <consortium name="DOE Joint Genome Institute"/>
            <person name="Koch R.A."/>
            <person name="Yoon G."/>
            <person name="Arayal U."/>
            <person name="Lail K."/>
            <person name="Amirebrahimi M."/>
            <person name="Labutti K."/>
            <person name="Lipzen A."/>
            <person name="Riley R."/>
            <person name="Barry K."/>
            <person name="Henrissat B."/>
            <person name="Grigoriev I.V."/>
            <person name="Herr J.R."/>
            <person name="Aime M.C."/>
        </authorList>
    </citation>
    <scope>NUCLEOTIDE SEQUENCE</scope>
    <source>
        <strain evidence="1">MCA 3950</strain>
    </source>
</reference>
<protein>
    <submittedName>
        <fullName evidence="1">Uncharacterized protein</fullName>
    </submittedName>
</protein>
<evidence type="ECO:0000313" key="2">
    <source>
        <dbReference type="Proteomes" id="UP000812287"/>
    </source>
</evidence>
<evidence type="ECO:0000313" key="1">
    <source>
        <dbReference type="EMBL" id="KAG7444336.1"/>
    </source>
</evidence>
<sequence length="121" mass="13277">MMSTPQATLRRSAFNSDLTSAIGLLLPCRHCCRTLPLVVYVHNVDIMVPLIQQKTEEESISRISFSMIFVGALEAHLVTEEIFLADDGVILGPLHPFLKVDGSLERSNTTGVADLGLPDDR</sequence>
<dbReference type="RefSeq" id="XP_043037836.1">
    <property type="nucleotide sequence ID" value="XM_043179323.1"/>
</dbReference>
<dbReference type="Proteomes" id="UP000812287">
    <property type="component" value="Unassembled WGS sequence"/>
</dbReference>
<keyword evidence="2" id="KW-1185">Reference proteome</keyword>
<dbReference type="AlphaFoldDB" id="A0A9P8AQY0"/>
<gene>
    <name evidence="1" type="ORF">BT62DRAFT_1077684</name>
</gene>
<proteinExistence type="predicted"/>
<dbReference type="GeneID" id="66101617"/>